<protein>
    <recommendedName>
        <fullName evidence="2">CCHC-type domain-containing protein</fullName>
    </recommendedName>
</protein>
<sequence>MPSFVLQEPEGKTSTEVRDMVWNQVVAKKVRPRFQTVTTKSGKVILKPMDKETTDALKHIARVSTLLQEDRLRWPRIIIRGIGTYTAMVGSQKDLLAQNPELGIEADVDEEVVKPVFQTGPRGKSTTNWVVEVNPKYYSKFESTTLYLGFMRCRTNAYKVVTQCHMCLRHGHPAAKCNEKEQVCPHCGRKGHKALDCPAAEADPTCVNCRGKHNARAKTCSARTAYLLGQVRRTDYGIAQ</sequence>
<dbReference type="GO" id="GO:0003676">
    <property type="term" value="F:nucleic acid binding"/>
    <property type="evidence" value="ECO:0007669"/>
    <property type="project" value="InterPro"/>
</dbReference>
<evidence type="ECO:0000313" key="3">
    <source>
        <dbReference type="EMBL" id="CAI6358787.1"/>
    </source>
</evidence>
<evidence type="ECO:0000259" key="2">
    <source>
        <dbReference type="PROSITE" id="PS50158"/>
    </source>
</evidence>
<accession>A0AAV0WTF8</accession>
<evidence type="ECO:0000313" key="4">
    <source>
        <dbReference type="Proteomes" id="UP001160148"/>
    </source>
</evidence>
<keyword evidence="1" id="KW-0862">Zinc</keyword>
<reference evidence="3 4" key="1">
    <citation type="submission" date="2023-01" db="EMBL/GenBank/DDBJ databases">
        <authorList>
            <person name="Whitehead M."/>
        </authorList>
    </citation>
    <scope>NUCLEOTIDE SEQUENCE [LARGE SCALE GENOMIC DNA]</scope>
</reference>
<keyword evidence="1" id="KW-0479">Metal-binding</keyword>
<keyword evidence="4" id="KW-1185">Reference proteome</keyword>
<dbReference type="EMBL" id="CARXXK010000002">
    <property type="protein sequence ID" value="CAI6358787.1"/>
    <property type="molecule type" value="Genomic_DNA"/>
</dbReference>
<dbReference type="Gene3D" id="4.10.60.10">
    <property type="entry name" value="Zinc finger, CCHC-type"/>
    <property type="match status" value="1"/>
</dbReference>
<dbReference type="AlphaFoldDB" id="A0AAV0WTF8"/>
<comment type="caution">
    <text evidence="3">The sequence shown here is derived from an EMBL/GenBank/DDBJ whole genome shotgun (WGS) entry which is preliminary data.</text>
</comment>
<organism evidence="3 4">
    <name type="scientific">Macrosiphum euphorbiae</name>
    <name type="common">potato aphid</name>
    <dbReference type="NCBI Taxonomy" id="13131"/>
    <lineage>
        <taxon>Eukaryota</taxon>
        <taxon>Metazoa</taxon>
        <taxon>Ecdysozoa</taxon>
        <taxon>Arthropoda</taxon>
        <taxon>Hexapoda</taxon>
        <taxon>Insecta</taxon>
        <taxon>Pterygota</taxon>
        <taxon>Neoptera</taxon>
        <taxon>Paraneoptera</taxon>
        <taxon>Hemiptera</taxon>
        <taxon>Sternorrhyncha</taxon>
        <taxon>Aphidomorpha</taxon>
        <taxon>Aphidoidea</taxon>
        <taxon>Aphididae</taxon>
        <taxon>Macrosiphini</taxon>
        <taxon>Macrosiphum</taxon>
    </lineage>
</organism>
<dbReference type="Proteomes" id="UP001160148">
    <property type="component" value="Unassembled WGS sequence"/>
</dbReference>
<proteinExistence type="predicted"/>
<feature type="domain" description="CCHC-type" evidence="2">
    <location>
        <begin position="184"/>
        <end position="198"/>
    </location>
</feature>
<dbReference type="GO" id="GO:0008270">
    <property type="term" value="F:zinc ion binding"/>
    <property type="evidence" value="ECO:0007669"/>
    <property type="project" value="UniProtKB-KW"/>
</dbReference>
<keyword evidence="1" id="KW-0863">Zinc-finger</keyword>
<name>A0AAV0WTF8_9HEMI</name>
<dbReference type="InterPro" id="IPR036875">
    <property type="entry name" value="Znf_CCHC_sf"/>
</dbReference>
<gene>
    <name evidence="3" type="ORF">MEUPH1_LOCUS14271</name>
</gene>
<dbReference type="PROSITE" id="PS50158">
    <property type="entry name" value="ZF_CCHC"/>
    <property type="match status" value="1"/>
</dbReference>
<evidence type="ECO:0000256" key="1">
    <source>
        <dbReference type="PROSITE-ProRule" id="PRU00047"/>
    </source>
</evidence>
<dbReference type="InterPro" id="IPR001878">
    <property type="entry name" value="Znf_CCHC"/>
</dbReference>
<dbReference type="SMART" id="SM00343">
    <property type="entry name" value="ZnF_C2HC"/>
    <property type="match status" value="2"/>
</dbReference>
<dbReference type="SUPFAM" id="SSF57756">
    <property type="entry name" value="Retrovirus zinc finger-like domains"/>
    <property type="match status" value="1"/>
</dbReference>